<evidence type="ECO:0000313" key="2">
    <source>
        <dbReference type="Proteomes" id="UP001243846"/>
    </source>
</evidence>
<reference evidence="2" key="1">
    <citation type="journal article" date="2019" name="Int. J. Syst. Evol. Microbiol.">
        <title>The Global Catalogue of Microorganisms (GCM) 10K type strain sequencing project: providing services to taxonomists for standard genome sequencing and annotation.</title>
        <authorList>
            <consortium name="The Broad Institute Genomics Platform"/>
            <consortium name="The Broad Institute Genome Sequencing Center for Infectious Disease"/>
            <person name="Wu L."/>
            <person name="Ma J."/>
        </authorList>
    </citation>
    <scope>NUCLEOTIDE SEQUENCE [LARGE SCALE GENOMIC DNA]</scope>
    <source>
        <strain evidence="2">CECT 8482</strain>
    </source>
</reference>
<proteinExistence type="predicted"/>
<accession>A0ABT8D993</accession>
<organism evidence="1 2">
    <name type="scientific">Paracoccus cavernae</name>
    <dbReference type="NCBI Taxonomy" id="1571207"/>
    <lineage>
        <taxon>Bacteria</taxon>
        <taxon>Pseudomonadati</taxon>
        <taxon>Pseudomonadota</taxon>
        <taxon>Alphaproteobacteria</taxon>
        <taxon>Rhodobacterales</taxon>
        <taxon>Paracoccaceae</taxon>
        <taxon>Paracoccus</taxon>
    </lineage>
</organism>
<dbReference type="CDD" id="cd00565">
    <property type="entry name" value="Ubl_ThiS"/>
    <property type="match status" value="1"/>
</dbReference>
<dbReference type="InterPro" id="IPR010035">
    <property type="entry name" value="Thi_S"/>
</dbReference>
<dbReference type="InterPro" id="IPR016155">
    <property type="entry name" value="Mopterin_synth/thiamin_S_b"/>
</dbReference>
<dbReference type="Gene3D" id="3.10.20.30">
    <property type="match status" value="1"/>
</dbReference>
<keyword evidence="2" id="KW-1185">Reference proteome</keyword>
<dbReference type="EMBL" id="JAUFRC010000001">
    <property type="protein sequence ID" value="MDN3712886.1"/>
    <property type="molecule type" value="Genomic_DNA"/>
</dbReference>
<gene>
    <name evidence="1" type="primary">thiS</name>
    <name evidence="1" type="ORF">QWZ10_16065</name>
</gene>
<dbReference type="NCBIfam" id="TIGR01683">
    <property type="entry name" value="thiS"/>
    <property type="match status" value="1"/>
</dbReference>
<comment type="caution">
    <text evidence="1">The sequence shown here is derived from an EMBL/GenBank/DDBJ whole genome shotgun (WGS) entry which is preliminary data.</text>
</comment>
<name>A0ABT8D993_9RHOB</name>
<sequence>MNIILNGESRTVTGPTVAAVLAEIGLAEARLATALNGDFLPAGLRATTNLADGDRLEALSSMQGAEPCRSFTAPKSRAR</sequence>
<dbReference type="Pfam" id="PF02597">
    <property type="entry name" value="ThiS"/>
    <property type="match status" value="1"/>
</dbReference>
<dbReference type="InterPro" id="IPR012675">
    <property type="entry name" value="Beta-grasp_dom_sf"/>
</dbReference>
<protein>
    <submittedName>
        <fullName evidence="1">Sulfur carrier protein ThiS</fullName>
    </submittedName>
</protein>
<evidence type="ECO:0000313" key="1">
    <source>
        <dbReference type="EMBL" id="MDN3712886.1"/>
    </source>
</evidence>
<dbReference type="SUPFAM" id="SSF54285">
    <property type="entry name" value="MoaD/ThiS"/>
    <property type="match status" value="1"/>
</dbReference>
<dbReference type="InterPro" id="IPR003749">
    <property type="entry name" value="ThiS/MoaD-like"/>
</dbReference>
<dbReference type="Proteomes" id="UP001243846">
    <property type="component" value="Unassembled WGS sequence"/>
</dbReference>